<feature type="region of interest" description="Disordered" evidence="1">
    <location>
        <begin position="51"/>
        <end position="95"/>
    </location>
</feature>
<gene>
    <name evidence="3" type="ORF">LIER_35101</name>
</gene>
<dbReference type="Proteomes" id="UP001454036">
    <property type="component" value="Unassembled WGS sequence"/>
</dbReference>
<comment type="caution">
    <text evidence="3">The sequence shown here is derived from an EMBL/GenBank/DDBJ whole genome shotgun (WGS) entry which is preliminary data.</text>
</comment>
<reference evidence="3 4" key="1">
    <citation type="submission" date="2024-01" db="EMBL/GenBank/DDBJ databases">
        <title>The complete chloroplast genome sequence of Lithospermum erythrorhizon: insights into the phylogenetic relationship among Boraginaceae species and the maternal lineages of purple gromwells.</title>
        <authorList>
            <person name="Okada T."/>
            <person name="Watanabe K."/>
        </authorList>
    </citation>
    <scope>NUCLEOTIDE SEQUENCE [LARGE SCALE GENOMIC DNA]</scope>
</reference>
<organism evidence="3 4">
    <name type="scientific">Lithospermum erythrorhizon</name>
    <name type="common">Purple gromwell</name>
    <name type="synonym">Lithospermum officinale var. erythrorhizon</name>
    <dbReference type="NCBI Taxonomy" id="34254"/>
    <lineage>
        <taxon>Eukaryota</taxon>
        <taxon>Viridiplantae</taxon>
        <taxon>Streptophyta</taxon>
        <taxon>Embryophyta</taxon>
        <taxon>Tracheophyta</taxon>
        <taxon>Spermatophyta</taxon>
        <taxon>Magnoliopsida</taxon>
        <taxon>eudicotyledons</taxon>
        <taxon>Gunneridae</taxon>
        <taxon>Pentapetalae</taxon>
        <taxon>asterids</taxon>
        <taxon>lamiids</taxon>
        <taxon>Boraginales</taxon>
        <taxon>Boraginaceae</taxon>
        <taxon>Boraginoideae</taxon>
        <taxon>Lithospermeae</taxon>
        <taxon>Lithospermum</taxon>
    </lineage>
</organism>
<evidence type="ECO:0000256" key="1">
    <source>
        <dbReference type="SAM" id="MobiDB-lite"/>
    </source>
</evidence>
<keyword evidence="4" id="KW-1185">Reference proteome</keyword>
<proteinExistence type="predicted"/>
<keyword evidence="2" id="KW-0812">Transmembrane</keyword>
<evidence type="ECO:0000313" key="4">
    <source>
        <dbReference type="Proteomes" id="UP001454036"/>
    </source>
</evidence>
<feature type="compositionally biased region" description="Polar residues" evidence="1">
    <location>
        <begin position="1"/>
        <end position="13"/>
    </location>
</feature>
<accession>A0AAV3NKQ3</accession>
<dbReference type="AlphaFoldDB" id="A0AAV3NKQ3"/>
<evidence type="ECO:0000256" key="2">
    <source>
        <dbReference type="SAM" id="Phobius"/>
    </source>
</evidence>
<feature type="region of interest" description="Disordered" evidence="1">
    <location>
        <begin position="1"/>
        <end position="22"/>
    </location>
</feature>
<name>A0AAV3NKQ3_LITER</name>
<feature type="transmembrane region" description="Helical" evidence="2">
    <location>
        <begin position="194"/>
        <end position="212"/>
    </location>
</feature>
<dbReference type="EMBL" id="BAABME010015125">
    <property type="protein sequence ID" value="GAA0139513.1"/>
    <property type="molecule type" value="Genomic_DNA"/>
</dbReference>
<evidence type="ECO:0000313" key="3">
    <source>
        <dbReference type="EMBL" id="GAA0139513.1"/>
    </source>
</evidence>
<sequence length="221" mass="24359">MADQSATRPSEATQVPPVLQRSHEEVRLARAVAEIGGIAPKPTRVSVPRILDDSQAHLDVQPLNSQMGPPPPRPAVLKSSKGKPAKDQPTLEEVRAKTVPGTITDFQLRQIRKHYGFPKEVKTRIPVEGENVDSPLVLIRPSTEGVPKEASNPTSQDTSLFWEFFNYGLRPPVSSFVDEVLTTVDWAPGQLMSFLYLILTVFQVACLAVEVIPNVELFSVM</sequence>
<keyword evidence="2" id="KW-1133">Transmembrane helix</keyword>
<keyword evidence="2" id="KW-0472">Membrane</keyword>
<protein>
    <submittedName>
        <fullName evidence="3">Uncharacterized protein</fullName>
    </submittedName>
</protein>